<organism evidence="2 3">
    <name type="scientific">Bathymodiolus thermophilus thioautotrophic gill symbiont</name>
    <dbReference type="NCBI Taxonomy" id="2360"/>
    <lineage>
        <taxon>Bacteria</taxon>
        <taxon>Pseudomonadati</taxon>
        <taxon>Pseudomonadota</taxon>
        <taxon>Gammaproteobacteria</taxon>
        <taxon>sulfur-oxidizing symbionts</taxon>
    </lineage>
</organism>
<dbReference type="InterPro" id="IPR004045">
    <property type="entry name" value="Glutathione_S-Trfase_N"/>
</dbReference>
<dbReference type="Gene3D" id="1.20.1050.10">
    <property type="match status" value="1"/>
</dbReference>
<protein>
    <submittedName>
        <fullName evidence="2">Glutathione S-transferase (EC)</fullName>
        <ecNumber evidence="2">2.5.1.18</ecNumber>
    </submittedName>
</protein>
<dbReference type="CDD" id="cd03194">
    <property type="entry name" value="GST_C_3"/>
    <property type="match status" value="1"/>
</dbReference>
<dbReference type="EMBL" id="CAHJWF010000005">
    <property type="protein sequence ID" value="CAB5496338.1"/>
    <property type="molecule type" value="Genomic_DNA"/>
</dbReference>
<keyword evidence="3" id="KW-1185">Reference proteome</keyword>
<feature type="domain" description="GST N-terminal" evidence="1">
    <location>
        <begin position="4"/>
        <end position="84"/>
    </location>
</feature>
<dbReference type="EC" id="2.5.1.18" evidence="2"/>
<gene>
    <name evidence="2" type="ORF">AZO1586I_11</name>
</gene>
<dbReference type="SUPFAM" id="SSF52833">
    <property type="entry name" value="Thioredoxin-like"/>
    <property type="match status" value="1"/>
</dbReference>
<sequence>MKEIILIIGNKSYSPWSLRVWFFMKQFNLNFVERKVQLCTKSTNNILSEYNSDYKVPILKVDGLVVWDSLAILEYLSEWQINGSGWPTSVSMRAIARSMVAEMHSSFTNIRGELPFNLKVKNVQFPVLSDETLHEIERISLLWNMCESYGSNSHDWLFGKFSIVDAMYAPIAIRFSLYKIPMHGYAKCYLEKVMESTFIQEWIEYANSEKEYISEEIIMQAHKQGF</sequence>
<evidence type="ECO:0000313" key="3">
    <source>
        <dbReference type="Proteomes" id="UP000626656"/>
    </source>
</evidence>
<dbReference type="SUPFAM" id="SSF47616">
    <property type="entry name" value="GST C-terminal domain-like"/>
    <property type="match status" value="1"/>
</dbReference>
<evidence type="ECO:0000259" key="1">
    <source>
        <dbReference type="PROSITE" id="PS50404"/>
    </source>
</evidence>
<dbReference type="PROSITE" id="PS50404">
    <property type="entry name" value="GST_NTER"/>
    <property type="match status" value="1"/>
</dbReference>
<dbReference type="Pfam" id="PF13409">
    <property type="entry name" value="GST_N_2"/>
    <property type="match status" value="1"/>
</dbReference>
<dbReference type="Gene3D" id="3.40.30.10">
    <property type="entry name" value="Glutaredoxin"/>
    <property type="match status" value="1"/>
</dbReference>
<dbReference type="PANTHER" id="PTHR42673:SF4">
    <property type="entry name" value="MALEYLACETOACETATE ISOMERASE"/>
    <property type="match status" value="1"/>
</dbReference>
<dbReference type="GO" id="GO:0004364">
    <property type="term" value="F:glutathione transferase activity"/>
    <property type="evidence" value="ECO:0007669"/>
    <property type="project" value="UniProtKB-EC"/>
</dbReference>
<evidence type="ECO:0000313" key="2">
    <source>
        <dbReference type="EMBL" id="CAB5496338.1"/>
    </source>
</evidence>
<dbReference type="InterPro" id="IPR036282">
    <property type="entry name" value="Glutathione-S-Trfase_C_sf"/>
</dbReference>
<dbReference type="InterPro" id="IPR036249">
    <property type="entry name" value="Thioredoxin-like_sf"/>
</dbReference>
<name>A0ABN7G7U6_9GAMM</name>
<reference evidence="2 3" key="1">
    <citation type="submission" date="2020-05" db="EMBL/GenBank/DDBJ databases">
        <authorList>
            <person name="Petersen J."/>
            <person name="Sayavedra L."/>
        </authorList>
    </citation>
    <scope>NUCLEOTIDE SEQUENCE [LARGE SCALE GENOMIC DNA]</scope>
    <source>
        <strain evidence="2">B azoricus SOX ET2 1586I</strain>
    </source>
</reference>
<accession>A0ABN7G7U6</accession>
<keyword evidence="2" id="KW-0808">Transferase</keyword>
<comment type="caution">
    <text evidence="2">The sequence shown here is derived from an EMBL/GenBank/DDBJ whole genome shotgun (WGS) entry which is preliminary data.</text>
</comment>
<proteinExistence type="predicted"/>
<dbReference type="PANTHER" id="PTHR42673">
    <property type="entry name" value="MALEYLACETOACETATE ISOMERASE"/>
    <property type="match status" value="1"/>
</dbReference>
<dbReference type="RefSeq" id="WP_273542790.1">
    <property type="nucleotide sequence ID" value="NZ_CAHJWF010000005.1"/>
</dbReference>
<dbReference type="Proteomes" id="UP000626656">
    <property type="component" value="Unassembled WGS sequence"/>
</dbReference>